<protein>
    <recommendedName>
        <fullName evidence="1">NB-ARC domain-containing protein</fullName>
    </recommendedName>
</protein>
<dbReference type="InterPro" id="IPR002182">
    <property type="entry name" value="NB-ARC"/>
</dbReference>
<dbReference type="PANTHER" id="PTHR47691">
    <property type="entry name" value="REGULATOR-RELATED"/>
    <property type="match status" value="1"/>
</dbReference>
<dbReference type="PRINTS" id="PR00364">
    <property type="entry name" value="DISEASERSIST"/>
</dbReference>
<evidence type="ECO:0000313" key="3">
    <source>
        <dbReference type="Proteomes" id="UP000297245"/>
    </source>
</evidence>
<dbReference type="Proteomes" id="UP000297245">
    <property type="component" value="Unassembled WGS sequence"/>
</dbReference>
<dbReference type="InterPro" id="IPR059179">
    <property type="entry name" value="MLKL-like_MCAfunc"/>
</dbReference>
<dbReference type="Gene3D" id="1.25.40.10">
    <property type="entry name" value="Tetratricopeptide repeat domain"/>
    <property type="match status" value="2"/>
</dbReference>
<dbReference type="AlphaFoldDB" id="A0A4S8MA78"/>
<dbReference type="SUPFAM" id="SSF48452">
    <property type="entry name" value="TPR-like"/>
    <property type="match status" value="2"/>
</dbReference>
<accession>A0A4S8MA78</accession>
<gene>
    <name evidence="2" type="ORF">K435DRAFT_837691</name>
</gene>
<dbReference type="CDD" id="cd21037">
    <property type="entry name" value="MLKL_NTD"/>
    <property type="match status" value="1"/>
</dbReference>
<dbReference type="InterPro" id="IPR027417">
    <property type="entry name" value="P-loop_NTPase"/>
</dbReference>
<dbReference type="Gene3D" id="3.40.50.300">
    <property type="entry name" value="P-loop containing nucleotide triphosphate hydrolases"/>
    <property type="match status" value="1"/>
</dbReference>
<feature type="domain" description="NB-ARC" evidence="1">
    <location>
        <begin position="212"/>
        <end position="379"/>
    </location>
</feature>
<evidence type="ECO:0000259" key="1">
    <source>
        <dbReference type="Pfam" id="PF00931"/>
    </source>
</evidence>
<dbReference type="OrthoDB" id="3254135at2759"/>
<dbReference type="InterPro" id="IPR011990">
    <property type="entry name" value="TPR-like_helical_dom_sf"/>
</dbReference>
<proteinExistence type="predicted"/>
<keyword evidence="3" id="KW-1185">Reference proteome</keyword>
<organism evidence="2 3">
    <name type="scientific">Dendrothele bispora (strain CBS 962.96)</name>
    <dbReference type="NCBI Taxonomy" id="1314807"/>
    <lineage>
        <taxon>Eukaryota</taxon>
        <taxon>Fungi</taxon>
        <taxon>Dikarya</taxon>
        <taxon>Basidiomycota</taxon>
        <taxon>Agaricomycotina</taxon>
        <taxon>Agaricomycetes</taxon>
        <taxon>Agaricomycetidae</taxon>
        <taxon>Agaricales</taxon>
        <taxon>Agaricales incertae sedis</taxon>
        <taxon>Dendrothele</taxon>
    </lineage>
</organism>
<dbReference type="EMBL" id="ML179121">
    <property type="protein sequence ID" value="THU99332.1"/>
    <property type="molecule type" value="Genomic_DNA"/>
</dbReference>
<evidence type="ECO:0000313" key="2">
    <source>
        <dbReference type="EMBL" id="THU99332.1"/>
    </source>
</evidence>
<dbReference type="PANTHER" id="PTHR47691:SF3">
    <property type="entry name" value="HTH-TYPE TRANSCRIPTIONAL REGULATOR RV0890C-RELATED"/>
    <property type="match status" value="1"/>
</dbReference>
<dbReference type="GO" id="GO:0043531">
    <property type="term" value="F:ADP binding"/>
    <property type="evidence" value="ECO:0007669"/>
    <property type="project" value="InterPro"/>
</dbReference>
<dbReference type="SUPFAM" id="SSF52540">
    <property type="entry name" value="P-loop containing nucleoside triphosphate hydrolases"/>
    <property type="match status" value="1"/>
</dbReference>
<reference evidence="2 3" key="1">
    <citation type="journal article" date="2019" name="Nat. Ecol. Evol.">
        <title>Megaphylogeny resolves global patterns of mushroom evolution.</title>
        <authorList>
            <person name="Varga T."/>
            <person name="Krizsan K."/>
            <person name="Foldi C."/>
            <person name="Dima B."/>
            <person name="Sanchez-Garcia M."/>
            <person name="Sanchez-Ramirez S."/>
            <person name="Szollosi G.J."/>
            <person name="Szarkandi J.G."/>
            <person name="Papp V."/>
            <person name="Albert L."/>
            <person name="Andreopoulos W."/>
            <person name="Angelini C."/>
            <person name="Antonin V."/>
            <person name="Barry K.W."/>
            <person name="Bougher N.L."/>
            <person name="Buchanan P."/>
            <person name="Buyck B."/>
            <person name="Bense V."/>
            <person name="Catcheside P."/>
            <person name="Chovatia M."/>
            <person name="Cooper J."/>
            <person name="Damon W."/>
            <person name="Desjardin D."/>
            <person name="Finy P."/>
            <person name="Geml J."/>
            <person name="Haridas S."/>
            <person name="Hughes K."/>
            <person name="Justo A."/>
            <person name="Karasinski D."/>
            <person name="Kautmanova I."/>
            <person name="Kiss B."/>
            <person name="Kocsube S."/>
            <person name="Kotiranta H."/>
            <person name="LaButti K.M."/>
            <person name="Lechner B.E."/>
            <person name="Liimatainen K."/>
            <person name="Lipzen A."/>
            <person name="Lukacs Z."/>
            <person name="Mihaltcheva S."/>
            <person name="Morgado L.N."/>
            <person name="Niskanen T."/>
            <person name="Noordeloos M.E."/>
            <person name="Ohm R.A."/>
            <person name="Ortiz-Santana B."/>
            <person name="Ovrebo C."/>
            <person name="Racz N."/>
            <person name="Riley R."/>
            <person name="Savchenko A."/>
            <person name="Shiryaev A."/>
            <person name="Soop K."/>
            <person name="Spirin V."/>
            <person name="Szebenyi C."/>
            <person name="Tomsovsky M."/>
            <person name="Tulloss R.E."/>
            <person name="Uehling J."/>
            <person name="Grigoriev I.V."/>
            <person name="Vagvolgyi C."/>
            <person name="Papp T."/>
            <person name="Martin F.M."/>
            <person name="Miettinen O."/>
            <person name="Hibbett D.S."/>
            <person name="Nagy L.G."/>
        </authorList>
    </citation>
    <scope>NUCLEOTIDE SEQUENCE [LARGE SCALE GENOMIC DNA]</scope>
    <source>
        <strain evidence="2 3">CBS 962.96</strain>
    </source>
</reference>
<dbReference type="Pfam" id="PF00931">
    <property type="entry name" value="NB-ARC"/>
    <property type="match status" value="1"/>
</dbReference>
<sequence>MNRHNRQTSILQSGAITQSLELLQSLGDLTKIPGLKGIAGIIGVLVENSNATDRNREEWTSLINDVGALAVAVTGAVQDCGGHLENDILDHIANLCNKLEHVKDSLLALTDRNLALRGADQSRDAIILRRLDRDIQQCTDIFTMQCSTSIVKEVRRSEKGYSEILEGIKEVREMLLNDIKSESSKVNKSLCLQRMHDQPLLPLPRNLIGRREELERVVNTILEAQNAARIALLGTGGIGKTALASQVILDERIAERFGNRRYFIACDAANNKDDLLNLVSSKFNIKGDQLQKQVIKKLNQDKTILVLDNFESPWETIASRSEVENFLTLLTSEAENLTLLITMRGSQRPAAGKVAWTHPFIQLQPLDMESAKQLLKSVVDYPDNDPNVEGLLEAVECLPLAVELLGAQMETDSPKILLQRWQVEQSSMLTRFGTHHQSLDTSIQMSINSSRMTSAALDLLKVLSLLPDGVELKQLSDVFSSLKEPKKALATLLHISLAYYDRNKRIRVLSPIRSHMVFYHFPEYKNIVPILTYYMGLVQLTASLGGPQGIGIVKRIIPEIGNLHAVVNLVLGPKLTQYVEDNLLHGAIRAAIDLSRFFRYTELGNTETLKLALSIVSEKMSDEILKADILYNMAWSIRNSEREGLCRKAMTIYEETNNLSGQAECNWLLSKIYKGNKRNHDKASQHMKIALSIARRSGNKHCEAKCLASLSELTYHEGDVEVALQQSQDALQLFRPLEDYTNIGITLLFIGKIENNRSRYSQSLQYLNEAKNFLKKAGAYTHELTVWIELGDVWQHRGNFLEAQKAYEQVWAVVQERGLEKSYHAAYAWLSLAEAAAGLQDETTSRKWLDKAMEMFEAKRIVHGRLFCEIVYGDLAIDRGAEGYDEAAIWYRKAVKDSRLTQAVNDEALANLKYGILRTAQSEIELGLRHLMTALVLYRKSDNTAGVGKGLFRLGGLLEKMGERTGAVSVLEAAWVVCRGTEAVVELSECGRERERLTGNAWK</sequence>
<name>A0A4S8MA78_DENBC</name>